<dbReference type="Pfam" id="PF03823">
    <property type="entry name" value="Neurokinin_B"/>
    <property type="match status" value="1"/>
</dbReference>
<keyword evidence="6" id="KW-0027">Amidation</keyword>
<dbReference type="OrthoDB" id="9397481at2759"/>
<feature type="chain" id="PRO_5034357873" evidence="9">
    <location>
        <begin position="22"/>
        <end position="125"/>
    </location>
</feature>
<comment type="subcellular location">
    <subcellularLocation>
        <location evidence="1">Secreted</location>
    </subcellularLocation>
</comment>
<comment type="similarity">
    <text evidence="2">Belongs to the tachykinin family.</text>
</comment>
<keyword evidence="7" id="KW-0527">Neuropeptide</keyword>
<keyword evidence="4" id="KW-0165">Cleavage on pair of basic residues</keyword>
<evidence type="ECO:0000313" key="11">
    <source>
        <dbReference type="RefSeq" id="XP_007948260.1"/>
    </source>
</evidence>
<evidence type="ECO:0000256" key="6">
    <source>
        <dbReference type="ARBA" id="ARBA00022815"/>
    </source>
</evidence>
<accession>A0A8B7AJS6</accession>
<proteinExistence type="inferred from homology"/>
<sequence>MRLSLLFAASLALSLIQSSEAVYEETLEQVVPSGGHSKDLYIYQLPPSLLRTLLDSHTVSLESLLKALGKASVGPKQSSLPKKRNMQDFFVGLMGKRNIQLDTPTDVNQENVPGFDNLKFAPDAE</sequence>
<comment type="function">
    <text evidence="8">Tachykinins are active peptides which excite neurons, evoke behavioral responses, are potent vasodilators and secretagogues, and contract (directly or indirectly) many smooth muscles. Is a critical central regulator of gonadal function.</text>
</comment>
<dbReference type="GO" id="GO:0007218">
    <property type="term" value="P:neuropeptide signaling pathway"/>
    <property type="evidence" value="ECO:0007669"/>
    <property type="project" value="UniProtKB-KW"/>
</dbReference>
<evidence type="ECO:0000256" key="1">
    <source>
        <dbReference type="ARBA" id="ARBA00004613"/>
    </source>
</evidence>
<dbReference type="InterPro" id="IPR013055">
    <property type="entry name" value="Tachy_Neuro_lke_CS"/>
</dbReference>
<evidence type="ECO:0000256" key="8">
    <source>
        <dbReference type="ARBA" id="ARBA00045164"/>
    </source>
</evidence>
<dbReference type="PANTHER" id="PTHR15536">
    <property type="entry name" value="TACHYKININ-3"/>
    <property type="match status" value="1"/>
</dbReference>
<evidence type="ECO:0000313" key="10">
    <source>
        <dbReference type="Proteomes" id="UP000694850"/>
    </source>
</evidence>
<keyword evidence="5 9" id="KW-0732">Signal</keyword>
<organism evidence="10 11">
    <name type="scientific">Orycteropus afer afer</name>
    <dbReference type="NCBI Taxonomy" id="1230840"/>
    <lineage>
        <taxon>Eukaryota</taxon>
        <taxon>Metazoa</taxon>
        <taxon>Chordata</taxon>
        <taxon>Craniata</taxon>
        <taxon>Vertebrata</taxon>
        <taxon>Euteleostomi</taxon>
        <taxon>Mammalia</taxon>
        <taxon>Eutheria</taxon>
        <taxon>Afrotheria</taxon>
        <taxon>Tubulidentata</taxon>
        <taxon>Orycteropodidae</taxon>
        <taxon>Orycteropus</taxon>
    </lineage>
</organism>
<evidence type="ECO:0000256" key="9">
    <source>
        <dbReference type="SAM" id="SignalP"/>
    </source>
</evidence>
<dbReference type="Proteomes" id="UP000694850">
    <property type="component" value="Unplaced"/>
</dbReference>
<dbReference type="PRINTS" id="PR01828">
    <property type="entry name" value="NEUROKININB"/>
</dbReference>
<keyword evidence="10" id="KW-1185">Reference proteome</keyword>
<evidence type="ECO:0000256" key="2">
    <source>
        <dbReference type="ARBA" id="ARBA00007518"/>
    </source>
</evidence>
<dbReference type="GO" id="GO:0005576">
    <property type="term" value="C:extracellular region"/>
    <property type="evidence" value="ECO:0007669"/>
    <property type="project" value="UniProtKB-SubCell"/>
</dbReference>
<dbReference type="InterPro" id="IPR003635">
    <property type="entry name" value="Neurokinin-B/TAC3"/>
</dbReference>
<dbReference type="PROSITE" id="PS00267">
    <property type="entry name" value="TACHYKININ"/>
    <property type="match status" value="1"/>
</dbReference>
<dbReference type="PANTHER" id="PTHR15536:SF1">
    <property type="entry name" value="TACHYKININ-3"/>
    <property type="match status" value="1"/>
</dbReference>
<gene>
    <name evidence="11" type="primary">TAC3</name>
</gene>
<feature type="signal peptide" evidence="9">
    <location>
        <begin position="1"/>
        <end position="21"/>
    </location>
</feature>
<name>A0A8B7AJS6_ORYAF</name>
<dbReference type="GO" id="GO:0007217">
    <property type="term" value="P:tachykinin receptor signaling pathway"/>
    <property type="evidence" value="ECO:0007669"/>
    <property type="project" value="InterPro"/>
</dbReference>
<dbReference type="RefSeq" id="XP_007948260.1">
    <property type="nucleotide sequence ID" value="XM_007950069.1"/>
</dbReference>
<evidence type="ECO:0000256" key="5">
    <source>
        <dbReference type="ARBA" id="ARBA00022729"/>
    </source>
</evidence>
<dbReference type="GeneID" id="103204845"/>
<evidence type="ECO:0000256" key="7">
    <source>
        <dbReference type="ARBA" id="ARBA00023320"/>
    </source>
</evidence>
<dbReference type="AlphaFoldDB" id="A0A8B7AJS6"/>
<dbReference type="GO" id="GO:0045777">
    <property type="term" value="P:positive regulation of blood pressure"/>
    <property type="evidence" value="ECO:0007669"/>
    <property type="project" value="TreeGrafter"/>
</dbReference>
<evidence type="ECO:0000256" key="3">
    <source>
        <dbReference type="ARBA" id="ARBA00022525"/>
    </source>
</evidence>
<evidence type="ECO:0000256" key="4">
    <source>
        <dbReference type="ARBA" id="ARBA00022685"/>
    </source>
</evidence>
<reference evidence="11" key="1">
    <citation type="submission" date="2025-08" db="UniProtKB">
        <authorList>
            <consortium name="RefSeq"/>
        </authorList>
    </citation>
    <scope>IDENTIFICATION</scope>
</reference>
<protein>
    <submittedName>
        <fullName evidence="11">Tachykinin-3</fullName>
    </submittedName>
</protein>
<keyword evidence="3" id="KW-0964">Secreted</keyword>
<dbReference type="CTD" id="6866"/>